<comment type="similarity">
    <text evidence="2">Belongs to the methyltransferase superfamily. L-isoaspartyl/D-aspartyl protein methyltransferase family.</text>
</comment>
<dbReference type="GO" id="GO:0004719">
    <property type="term" value="F:protein-L-isoaspartate (D-aspartate) O-methyltransferase activity"/>
    <property type="evidence" value="ECO:0007669"/>
    <property type="project" value="UniProtKB-EC"/>
</dbReference>
<keyword evidence="6 12" id="KW-0489">Methyltransferase</keyword>
<dbReference type="InterPro" id="IPR000682">
    <property type="entry name" value="PCMT"/>
</dbReference>
<reference evidence="13" key="1">
    <citation type="submission" date="2017-09" db="EMBL/GenBank/DDBJ databases">
        <title>Depth-based differentiation of microbial function through sediment-hosted aquifers and enrichment of novel symbionts in the deep terrestrial subsurface.</title>
        <authorList>
            <person name="Probst A.J."/>
            <person name="Ladd B."/>
            <person name="Jarett J.K."/>
            <person name="Geller-Mcgrath D.E."/>
            <person name="Sieber C.M.K."/>
            <person name="Emerson J.B."/>
            <person name="Anantharaman K."/>
            <person name="Thomas B.C."/>
            <person name="Malmstrom R."/>
            <person name="Stieglmeier M."/>
            <person name="Klingl A."/>
            <person name="Woyke T."/>
            <person name="Ryan C.M."/>
            <person name="Banfield J.F."/>
        </authorList>
    </citation>
    <scope>NUCLEOTIDE SEQUENCE [LARGE SCALE GENOMIC DNA]</scope>
</reference>
<keyword evidence="5" id="KW-0963">Cytoplasm</keyword>
<dbReference type="AlphaFoldDB" id="A0A2M6T1C8"/>
<dbReference type="EC" id="2.1.1.77" evidence="3"/>
<evidence type="ECO:0000256" key="8">
    <source>
        <dbReference type="ARBA" id="ARBA00022691"/>
    </source>
</evidence>
<evidence type="ECO:0000256" key="3">
    <source>
        <dbReference type="ARBA" id="ARBA00011890"/>
    </source>
</evidence>
<evidence type="ECO:0000256" key="10">
    <source>
        <dbReference type="ARBA" id="ARBA00031323"/>
    </source>
</evidence>
<keyword evidence="8" id="KW-0949">S-adenosyl-L-methionine</keyword>
<evidence type="ECO:0000256" key="1">
    <source>
        <dbReference type="ARBA" id="ARBA00004496"/>
    </source>
</evidence>
<evidence type="ECO:0000256" key="7">
    <source>
        <dbReference type="ARBA" id="ARBA00022679"/>
    </source>
</evidence>
<evidence type="ECO:0000256" key="9">
    <source>
        <dbReference type="ARBA" id="ARBA00030757"/>
    </source>
</evidence>
<dbReference type="GO" id="GO:0005737">
    <property type="term" value="C:cytoplasm"/>
    <property type="evidence" value="ECO:0007669"/>
    <property type="project" value="UniProtKB-SubCell"/>
</dbReference>
<sequence length="234" mass="25627">MVLNPSGSRFCTQQVLIDRLIAEGWLKTPTIISAFWKIKRTDFLPGELSGLAEINEALPIGNGQTISQPLTVAFMLELLQPGPGNKILDVGSGSGWTSALLAYIVSEEELNSKRKAQSAKRNGKVIAIELIPKLKEFGEKNAEKYGFVSKKIVQFVCADGSKGYPEEAPFDKILASASAEEVPPALKEQLKIGGRLVIPIESSIWLFVKKSETEFEEKEYPGFVFVPLVSKPST</sequence>
<proteinExistence type="inferred from homology"/>
<evidence type="ECO:0000313" key="12">
    <source>
        <dbReference type="EMBL" id="PIS39048.1"/>
    </source>
</evidence>
<name>A0A2M6T1C8_9BACT</name>
<dbReference type="Gene3D" id="3.40.50.150">
    <property type="entry name" value="Vaccinia Virus protein VP39"/>
    <property type="match status" value="1"/>
</dbReference>
<dbReference type="Pfam" id="PF01135">
    <property type="entry name" value="PCMT"/>
    <property type="match status" value="1"/>
</dbReference>
<dbReference type="PANTHER" id="PTHR11579">
    <property type="entry name" value="PROTEIN-L-ISOASPARTATE O-METHYLTRANSFERASE"/>
    <property type="match status" value="1"/>
</dbReference>
<evidence type="ECO:0000256" key="4">
    <source>
        <dbReference type="ARBA" id="ARBA00013346"/>
    </source>
</evidence>
<accession>A0A2M6T1C8</accession>
<gene>
    <name evidence="12" type="ORF">COT34_00585</name>
</gene>
<evidence type="ECO:0000313" key="13">
    <source>
        <dbReference type="Proteomes" id="UP000229390"/>
    </source>
</evidence>
<protein>
    <recommendedName>
        <fullName evidence="4">Protein-L-isoaspartate O-methyltransferase</fullName>
        <ecNumber evidence="3">2.1.1.77</ecNumber>
    </recommendedName>
    <alternativeName>
        <fullName evidence="11">L-isoaspartyl protein carboxyl methyltransferase</fullName>
    </alternativeName>
    <alternativeName>
        <fullName evidence="9">Protein L-isoaspartyl methyltransferase</fullName>
    </alternativeName>
    <alternativeName>
        <fullName evidence="10">Protein-beta-aspartate methyltransferase</fullName>
    </alternativeName>
</protein>
<dbReference type="PANTHER" id="PTHR11579:SF0">
    <property type="entry name" value="PROTEIN-L-ISOASPARTATE(D-ASPARTATE) O-METHYLTRANSFERASE"/>
    <property type="match status" value="1"/>
</dbReference>
<evidence type="ECO:0000256" key="5">
    <source>
        <dbReference type="ARBA" id="ARBA00022490"/>
    </source>
</evidence>
<dbReference type="Proteomes" id="UP000229390">
    <property type="component" value="Unassembled WGS sequence"/>
</dbReference>
<organism evidence="12 13">
    <name type="scientific">Candidatus Nealsonbacteria bacterium CG08_land_8_20_14_0_20_43_11</name>
    <dbReference type="NCBI Taxonomy" id="1974706"/>
    <lineage>
        <taxon>Bacteria</taxon>
        <taxon>Candidatus Nealsoniibacteriota</taxon>
    </lineage>
</organism>
<dbReference type="InterPro" id="IPR029063">
    <property type="entry name" value="SAM-dependent_MTases_sf"/>
</dbReference>
<dbReference type="CDD" id="cd02440">
    <property type="entry name" value="AdoMet_MTases"/>
    <property type="match status" value="1"/>
</dbReference>
<dbReference type="PROSITE" id="PS01279">
    <property type="entry name" value="PCMT"/>
    <property type="match status" value="1"/>
</dbReference>
<dbReference type="EMBL" id="PEYE01000010">
    <property type="protein sequence ID" value="PIS39048.1"/>
    <property type="molecule type" value="Genomic_DNA"/>
</dbReference>
<comment type="subcellular location">
    <subcellularLocation>
        <location evidence="1">Cytoplasm</location>
    </subcellularLocation>
</comment>
<dbReference type="SUPFAM" id="SSF53335">
    <property type="entry name" value="S-adenosyl-L-methionine-dependent methyltransferases"/>
    <property type="match status" value="1"/>
</dbReference>
<evidence type="ECO:0000256" key="2">
    <source>
        <dbReference type="ARBA" id="ARBA00005369"/>
    </source>
</evidence>
<keyword evidence="7 12" id="KW-0808">Transferase</keyword>
<evidence type="ECO:0000256" key="6">
    <source>
        <dbReference type="ARBA" id="ARBA00022603"/>
    </source>
</evidence>
<evidence type="ECO:0000256" key="11">
    <source>
        <dbReference type="ARBA" id="ARBA00031350"/>
    </source>
</evidence>
<dbReference type="GO" id="GO:0032259">
    <property type="term" value="P:methylation"/>
    <property type="evidence" value="ECO:0007669"/>
    <property type="project" value="UniProtKB-KW"/>
</dbReference>
<comment type="caution">
    <text evidence="12">The sequence shown here is derived from an EMBL/GenBank/DDBJ whole genome shotgun (WGS) entry which is preliminary data.</text>
</comment>